<accession>A0A7X5RKG2</accession>
<dbReference type="EMBL" id="JAAAWN010000005">
    <property type="protein sequence ID" value="NDV90691.1"/>
    <property type="molecule type" value="Genomic_DNA"/>
</dbReference>
<keyword evidence="6" id="KW-1185">Reference proteome</keyword>
<dbReference type="AlphaFoldDB" id="A0A7X5RKG2"/>
<dbReference type="InterPro" id="IPR023198">
    <property type="entry name" value="PGP-like_dom2"/>
</dbReference>
<sequence>MVSEIKLVIFDCDGVLLDSECMSMQLWQTVLQEVGITLSKAYFVANFLGKSMQHVEQQVSKDFGLVLTPDMIADYHRRLEQNFTRDLCATPGIKAILESIAVPYCLATSSSKERTTHALSCTGLSHYFIEKQFTRSMVNRGKPAPDLFLLAAKTMGVAPQNCLVIEDSQAGIEAAKAANMQVAHYIGGSHLDVSNNTDLIVIRHWRSFSAQFPNLITL</sequence>
<reference evidence="5 6" key="1">
    <citation type="submission" date="2020-01" db="EMBL/GenBank/DDBJ databases">
        <authorList>
            <person name="Chen J."/>
            <person name="Zhu S."/>
            <person name="Yang J."/>
        </authorList>
    </citation>
    <scope>NUCLEOTIDE SEQUENCE [LARGE SCALE GENOMIC DNA]</scope>
    <source>
        <strain evidence="5 6">345S023</strain>
    </source>
</reference>
<protein>
    <submittedName>
        <fullName evidence="5">HAD-IA family hydrolase</fullName>
    </submittedName>
</protein>
<dbReference type="Proteomes" id="UP000470213">
    <property type="component" value="Unassembled WGS sequence"/>
</dbReference>
<dbReference type="InterPro" id="IPR051600">
    <property type="entry name" value="Beta-PGM-like"/>
</dbReference>
<evidence type="ECO:0000256" key="4">
    <source>
        <dbReference type="ARBA" id="ARBA00022842"/>
    </source>
</evidence>
<keyword evidence="5" id="KW-0378">Hydrolase</keyword>
<proteinExistence type="inferred from homology"/>
<dbReference type="CDD" id="cd07526">
    <property type="entry name" value="HAD_BPGM_like"/>
    <property type="match status" value="1"/>
</dbReference>
<dbReference type="Pfam" id="PF13419">
    <property type="entry name" value="HAD_2"/>
    <property type="match status" value="1"/>
</dbReference>
<dbReference type="InterPro" id="IPR023214">
    <property type="entry name" value="HAD_sf"/>
</dbReference>
<dbReference type="InterPro" id="IPR006439">
    <property type="entry name" value="HAD-SF_hydro_IA"/>
</dbReference>
<evidence type="ECO:0000256" key="2">
    <source>
        <dbReference type="ARBA" id="ARBA00006171"/>
    </source>
</evidence>
<dbReference type="Gene3D" id="1.10.150.240">
    <property type="entry name" value="Putative phosphatase, domain 2"/>
    <property type="match status" value="1"/>
</dbReference>
<dbReference type="NCBIfam" id="TIGR01509">
    <property type="entry name" value="HAD-SF-IA-v3"/>
    <property type="match status" value="1"/>
</dbReference>
<dbReference type="GO" id="GO:0016787">
    <property type="term" value="F:hydrolase activity"/>
    <property type="evidence" value="ECO:0007669"/>
    <property type="project" value="UniProtKB-KW"/>
</dbReference>
<dbReference type="SFLD" id="SFLDS00003">
    <property type="entry name" value="Haloacid_Dehalogenase"/>
    <property type="match status" value="1"/>
</dbReference>
<comment type="caution">
    <text evidence="5">The sequence shown here is derived from an EMBL/GenBank/DDBJ whole genome shotgun (WGS) entry which is preliminary data.</text>
</comment>
<gene>
    <name evidence="5" type="ORF">GTH32_05695</name>
</gene>
<keyword evidence="3" id="KW-0479">Metal-binding</keyword>
<keyword evidence="4" id="KW-0460">Magnesium</keyword>
<evidence type="ECO:0000313" key="5">
    <source>
        <dbReference type="EMBL" id="NDV90691.1"/>
    </source>
</evidence>
<comment type="similarity">
    <text evidence="2">Belongs to the HAD-like hydrolase superfamily. CbbY/CbbZ/Gph/YieH family.</text>
</comment>
<dbReference type="PANTHER" id="PTHR46193">
    <property type="entry name" value="6-PHOSPHOGLUCONATE PHOSPHATASE"/>
    <property type="match status" value="1"/>
</dbReference>
<dbReference type="InterPro" id="IPR036412">
    <property type="entry name" value="HAD-like_sf"/>
</dbReference>
<dbReference type="SFLD" id="SFLDG01129">
    <property type="entry name" value="C1.5:_HAD__Beta-PGM__Phosphata"/>
    <property type="match status" value="1"/>
</dbReference>
<organism evidence="5 6">
    <name type="scientific">Alteromonas profundi</name>
    <dbReference type="NCBI Taxonomy" id="2696062"/>
    <lineage>
        <taxon>Bacteria</taxon>
        <taxon>Pseudomonadati</taxon>
        <taxon>Pseudomonadota</taxon>
        <taxon>Gammaproteobacteria</taxon>
        <taxon>Alteromonadales</taxon>
        <taxon>Alteromonadaceae</taxon>
        <taxon>Alteromonas/Salinimonas group</taxon>
        <taxon>Alteromonas</taxon>
    </lineage>
</organism>
<dbReference type="Gene3D" id="3.40.50.1000">
    <property type="entry name" value="HAD superfamily/HAD-like"/>
    <property type="match status" value="1"/>
</dbReference>
<dbReference type="PANTHER" id="PTHR46193:SF10">
    <property type="entry name" value="6-PHOSPHOGLUCONATE PHOSPHATASE"/>
    <property type="match status" value="1"/>
</dbReference>
<evidence type="ECO:0000313" key="6">
    <source>
        <dbReference type="Proteomes" id="UP000470213"/>
    </source>
</evidence>
<dbReference type="GO" id="GO:0046872">
    <property type="term" value="F:metal ion binding"/>
    <property type="evidence" value="ECO:0007669"/>
    <property type="project" value="UniProtKB-KW"/>
</dbReference>
<name>A0A7X5RKG2_9ALTE</name>
<dbReference type="SUPFAM" id="SSF56784">
    <property type="entry name" value="HAD-like"/>
    <property type="match status" value="1"/>
</dbReference>
<dbReference type="InterPro" id="IPR041492">
    <property type="entry name" value="HAD_2"/>
</dbReference>
<evidence type="ECO:0000256" key="3">
    <source>
        <dbReference type="ARBA" id="ARBA00022723"/>
    </source>
</evidence>
<evidence type="ECO:0000256" key="1">
    <source>
        <dbReference type="ARBA" id="ARBA00001946"/>
    </source>
</evidence>
<comment type="cofactor">
    <cofactor evidence="1">
        <name>Mg(2+)</name>
        <dbReference type="ChEBI" id="CHEBI:18420"/>
    </cofactor>
</comment>